<sequence length="122" mass="13532">MAVENSFSTVRRVLYAQVLMATVVASGFLLMGGWKSAMSPLIGGGVALIPNLYFAYKVYLARYRDASGILKAFYAGETVKLLLTGALFAMVLQIPWINFLTLLVGYIAVLSVFWFALFYWRG</sequence>
<dbReference type="AlphaFoldDB" id="A0A177NIG4"/>
<protein>
    <submittedName>
        <fullName evidence="7">F0F1 ATP synthase assembly protein I</fullName>
    </submittedName>
</protein>
<comment type="caution">
    <text evidence="7">The sequence shown here is derived from an EMBL/GenBank/DDBJ whole genome shotgun (WGS) entry which is preliminary data.</text>
</comment>
<proteinExistence type="predicted"/>
<dbReference type="GO" id="GO:0005886">
    <property type="term" value="C:plasma membrane"/>
    <property type="evidence" value="ECO:0007669"/>
    <property type="project" value="UniProtKB-SubCell"/>
</dbReference>
<evidence type="ECO:0000256" key="4">
    <source>
        <dbReference type="ARBA" id="ARBA00022989"/>
    </source>
</evidence>
<dbReference type="InterPro" id="IPR005598">
    <property type="entry name" value="ATP_synth_I"/>
</dbReference>
<keyword evidence="5 6" id="KW-0472">Membrane</keyword>
<feature type="transmembrane region" description="Helical" evidence="6">
    <location>
        <begin position="68"/>
        <end position="90"/>
    </location>
</feature>
<feature type="transmembrane region" description="Helical" evidence="6">
    <location>
        <begin position="37"/>
        <end position="56"/>
    </location>
</feature>
<feature type="transmembrane region" description="Helical" evidence="6">
    <location>
        <begin position="12"/>
        <end position="31"/>
    </location>
</feature>
<evidence type="ECO:0000256" key="2">
    <source>
        <dbReference type="ARBA" id="ARBA00022475"/>
    </source>
</evidence>
<accession>A0A177NIG4</accession>
<keyword evidence="2" id="KW-1003">Cell membrane</keyword>
<gene>
    <name evidence="7" type="ORF">A1507_00365</name>
</gene>
<dbReference type="Pfam" id="PF03899">
    <property type="entry name" value="ATP-synt_I"/>
    <property type="match status" value="1"/>
</dbReference>
<comment type="subcellular location">
    <subcellularLocation>
        <location evidence="1">Cell membrane</location>
        <topology evidence="1">Multi-pass membrane protein</topology>
    </subcellularLocation>
</comment>
<evidence type="ECO:0000313" key="7">
    <source>
        <dbReference type="EMBL" id="OAI17916.1"/>
    </source>
</evidence>
<evidence type="ECO:0000256" key="3">
    <source>
        <dbReference type="ARBA" id="ARBA00022692"/>
    </source>
</evidence>
<keyword evidence="3 6" id="KW-0812">Transmembrane</keyword>
<dbReference type="Proteomes" id="UP000077857">
    <property type="component" value="Unassembled WGS sequence"/>
</dbReference>
<feature type="transmembrane region" description="Helical" evidence="6">
    <location>
        <begin position="96"/>
        <end position="120"/>
    </location>
</feature>
<evidence type="ECO:0000256" key="5">
    <source>
        <dbReference type="ARBA" id="ARBA00023136"/>
    </source>
</evidence>
<evidence type="ECO:0000313" key="8">
    <source>
        <dbReference type="Proteomes" id="UP000077857"/>
    </source>
</evidence>
<organism evidence="7 8">
    <name type="scientific">Methylomonas koyamae</name>
    <dbReference type="NCBI Taxonomy" id="702114"/>
    <lineage>
        <taxon>Bacteria</taxon>
        <taxon>Pseudomonadati</taxon>
        <taxon>Pseudomonadota</taxon>
        <taxon>Gammaproteobacteria</taxon>
        <taxon>Methylococcales</taxon>
        <taxon>Methylococcaceae</taxon>
        <taxon>Methylomonas</taxon>
    </lineage>
</organism>
<evidence type="ECO:0000256" key="1">
    <source>
        <dbReference type="ARBA" id="ARBA00004651"/>
    </source>
</evidence>
<dbReference type="OrthoDB" id="5702716at2"/>
<evidence type="ECO:0000256" key="6">
    <source>
        <dbReference type="SAM" id="Phobius"/>
    </source>
</evidence>
<name>A0A177NIG4_9GAMM</name>
<dbReference type="RefSeq" id="WP_064040122.1">
    <property type="nucleotide sequence ID" value="NZ_LUUJ01000063.1"/>
</dbReference>
<dbReference type="EMBL" id="LUUJ01000063">
    <property type="protein sequence ID" value="OAI17916.1"/>
    <property type="molecule type" value="Genomic_DNA"/>
</dbReference>
<reference evidence="7 8" key="1">
    <citation type="submission" date="2016-03" db="EMBL/GenBank/DDBJ databases">
        <authorList>
            <person name="Ploux O."/>
        </authorList>
    </citation>
    <scope>NUCLEOTIDE SEQUENCE [LARGE SCALE GENOMIC DNA]</scope>
    <source>
        <strain evidence="7 8">R-45378</strain>
    </source>
</reference>
<keyword evidence="4 6" id="KW-1133">Transmembrane helix</keyword>